<evidence type="ECO:0000256" key="5">
    <source>
        <dbReference type="ARBA" id="ARBA00022989"/>
    </source>
</evidence>
<comment type="subunit">
    <text evidence="11">Interacts with Orco. Complexes exist early in the endomembrane system in olfactory sensory neurons (OSNs), coupling these complexes to the conserved ciliary trafficking pathway.</text>
</comment>
<evidence type="ECO:0000256" key="2">
    <source>
        <dbReference type="ARBA" id="ARBA00022606"/>
    </source>
</evidence>
<comment type="function">
    <text evidence="9">Odorant receptor which mediates acceptance or avoidance behavior, depending on its substrates. The odorant receptor repertoire encodes a large collection of odor stimuli that vary widely in identity, intensity, and duration. May form a complex with Orco to form odorant-sensing units, providing sensitive and prolonged odorant signaling and calcium permeability.</text>
</comment>
<comment type="caution">
    <text evidence="12">Lacks conserved residue(s) required for the propagation of feature annotation.</text>
</comment>
<dbReference type="GO" id="GO:0005886">
    <property type="term" value="C:plasma membrane"/>
    <property type="evidence" value="ECO:0007669"/>
    <property type="project" value="UniProtKB-SubCell"/>
</dbReference>
<evidence type="ECO:0000256" key="1">
    <source>
        <dbReference type="ARBA" id="ARBA00004141"/>
    </source>
</evidence>
<evidence type="ECO:0000256" key="6">
    <source>
        <dbReference type="ARBA" id="ARBA00023136"/>
    </source>
</evidence>
<dbReference type="InterPro" id="IPR004117">
    <property type="entry name" value="7tm6_olfct_rcpt"/>
</dbReference>
<proteinExistence type="evidence at transcript level"/>
<keyword evidence="6 12" id="KW-0472">Membrane</keyword>
<name>A0A6B9CEM9_9DIPT</name>
<sequence length="382" mass="44495">MHYIEVHTFINQILSVFYRIGFWTREDEKSPIKLRIKWFYVIYHSMVVMSAGMASLQNENKDDSILLIETALVNAVLTVKLWLTMWKQRKICELLEQICSFTVRDRETFEFVNGKLKKFINLIKIFIWIVVSLATCEVMAPFVGEKKLFFNIALPFDWKKNDFNYLLANAYICSEIILACLSILMTIVLWYIMFNCSLRYQVLGIHIKKMGSRLGEESKGTLDKKNVFREDLSALIKDCLLTRKLVCDIESFCSTIFFLEIGTSGLCICGSIYCLAFDVSEKTVGRMIHFSSLLYNVTGIFITTNFGNEIMLKSNRLSYYLFESDWIDQPQSTKMMIIILAECLQQPHTIVIAKLYPLTLETFVRILNFSYSTFNILKSFRM</sequence>
<accession>A0A6B9CEM9</accession>
<feature type="transmembrane region" description="Helical" evidence="12">
    <location>
        <begin position="163"/>
        <end position="192"/>
    </location>
</feature>
<evidence type="ECO:0000256" key="11">
    <source>
        <dbReference type="ARBA" id="ARBA00038679"/>
    </source>
</evidence>
<evidence type="ECO:0000256" key="4">
    <source>
        <dbReference type="ARBA" id="ARBA00022725"/>
    </source>
</evidence>
<comment type="subcellular location">
    <subcellularLocation>
        <location evidence="12">Cell membrane</location>
        <topology evidence="12">Multi-pass membrane protein</topology>
    </subcellularLocation>
    <subcellularLocation>
        <location evidence="1">Membrane</location>
        <topology evidence="1">Multi-pass membrane protein</topology>
    </subcellularLocation>
</comment>
<feature type="transmembrane region" description="Helical" evidence="12">
    <location>
        <begin position="38"/>
        <end position="58"/>
    </location>
</feature>
<dbReference type="GO" id="GO:0005549">
    <property type="term" value="F:odorant binding"/>
    <property type="evidence" value="ECO:0007669"/>
    <property type="project" value="InterPro"/>
</dbReference>
<comment type="similarity">
    <text evidence="10">Belongs to the insect chemoreceptor superfamily. Heteromeric odorant receptor channel (TC 1.A.69) family. Or2a subfamily.</text>
</comment>
<keyword evidence="3 12" id="KW-0812">Transmembrane</keyword>
<dbReference type="PANTHER" id="PTHR21137:SF37">
    <property type="entry name" value="ODORANT RECEPTOR 46A, ISOFORM B-RELATED"/>
    <property type="match status" value="1"/>
</dbReference>
<dbReference type="PANTHER" id="PTHR21137">
    <property type="entry name" value="ODORANT RECEPTOR"/>
    <property type="match status" value="1"/>
</dbReference>
<feature type="transmembrane region" description="Helical" evidence="12">
    <location>
        <begin position="125"/>
        <end position="143"/>
    </location>
</feature>
<keyword evidence="7 12" id="KW-0675">Receptor</keyword>
<protein>
    <recommendedName>
        <fullName evidence="12">Odorant receptor</fullName>
    </recommendedName>
</protein>
<dbReference type="AlphaFoldDB" id="A0A6B9CEM9"/>
<feature type="transmembrane region" description="Helical" evidence="12">
    <location>
        <begin position="64"/>
        <end position="83"/>
    </location>
</feature>
<evidence type="ECO:0000256" key="7">
    <source>
        <dbReference type="ARBA" id="ARBA00023170"/>
    </source>
</evidence>
<keyword evidence="5 12" id="KW-1133">Transmembrane helix</keyword>
<evidence type="ECO:0000256" key="10">
    <source>
        <dbReference type="ARBA" id="ARBA00037946"/>
    </source>
</evidence>
<keyword evidence="4 12" id="KW-0552">Olfaction</keyword>
<reference evidence="13" key="1">
    <citation type="submission" date="2018-11" db="EMBL/GenBank/DDBJ databases">
        <authorList>
            <person name="Zhao Y."/>
            <person name="Mu W."/>
            <person name="Zhou C."/>
        </authorList>
    </citation>
    <scope>NUCLEOTIDE SEQUENCE</scope>
</reference>
<keyword evidence="8 12" id="KW-0807">Transducer</keyword>
<dbReference type="GO" id="GO:0004984">
    <property type="term" value="F:olfactory receptor activity"/>
    <property type="evidence" value="ECO:0007669"/>
    <property type="project" value="InterPro"/>
</dbReference>
<evidence type="ECO:0000256" key="3">
    <source>
        <dbReference type="ARBA" id="ARBA00022692"/>
    </source>
</evidence>
<dbReference type="Pfam" id="PF02949">
    <property type="entry name" value="7tm_6"/>
    <property type="match status" value="1"/>
</dbReference>
<evidence type="ECO:0000256" key="9">
    <source>
        <dbReference type="ARBA" id="ARBA00037764"/>
    </source>
</evidence>
<evidence type="ECO:0000256" key="8">
    <source>
        <dbReference type="ARBA" id="ARBA00023224"/>
    </source>
</evidence>
<evidence type="ECO:0000256" key="12">
    <source>
        <dbReference type="RuleBase" id="RU351113"/>
    </source>
</evidence>
<dbReference type="EMBL" id="MK248968">
    <property type="protein sequence ID" value="QGW45382.1"/>
    <property type="molecule type" value="mRNA"/>
</dbReference>
<organism evidence="13">
    <name type="scientific">Bradysia odoriphaga</name>
    <dbReference type="NCBI Taxonomy" id="1564500"/>
    <lineage>
        <taxon>Eukaryota</taxon>
        <taxon>Metazoa</taxon>
        <taxon>Ecdysozoa</taxon>
        <taxon>Arthropoda</taxon>
        <taxon>Hexapoda</taxon>
        <taxon>Insecta</taxon>
        <taxon>Pterygota</taxon>
        <taxon>Neoptera</taxon>
        <taxon>Endopterygota</taxon>
        <taxon>Diptera</taxon>
        <taxon>Nematocera</taxon>
        <taxon>Sciaroidea</taxon>
        <taxon>Sciaridae</taxon>
        <taxon>Bradysia</taxon>
    </lineage>
</organism>
<keyword evidence="2 12" id="KW-0716">Sensory transduction</keyword>
<evidence type="ECO:0000313" key="13">
    <source>
        <dbReference type="EMBL" id="QGW45382.1"/>
    </source>
</evidence>
<dbReference type="GO" id="GO:0007165">
    <property type="term" value="P:signal transduction"/>
    <property type="evidence" value="ECO:0007669"/>
    <property type="project" value="UniProtKB-KW"/>
</dbReference>